<sequence length="531" mass="59493">MADALCGPSNALQSFQKHSQADRSLQQDRLIGSSQPPAQGFRTFDPRVGSLDAEFHAFENAPTNPFQLEQPAWRHGAPPRQMAPSALSWASDFQNLRVSESPAPVSQFRTEAPLVRNAPGGWQQEFMRQRESPTALGKQKQPEISSFAMSQQSFLPFTASASLVPQQNGIYQQDTMSQQLNATKPQLHEADFERAFQDAFDQMDSMDAQLKAADEMTEEGHDPLMEESLIQEPSQMKIGSDAIEYTEVQDRTIDQDARDANALARVAGELVQNVDHETNEKFKNSQFLDLMRRIRDREVEVRNNDLENTHLQTDATEKQLEHSDLRPHDPNTFQFPDMNNVYRPDETIDTAADDSFVYQPAEPRTQISDLHPGGPLYPEQSPPQPRHAQMSGAVNTSVSADDTILEAHEPQGFEAWTFPAKSISQDLVGETFQDADTAKWVPWPEAHTGMVDIADIWNHDADVDVDTKPAARKRLPSDAEAGDCWRAAVYASANGERTHEEGTLKEVEDKKKAKFGDEEQGDYQGHEHVQS</sequence>
<dbReference type="Proteomes" id="UP001172386">
    <property type="component" value="Unassembled WGS sequence"/>
</dbReference>
<comment type="caution">
    <text evidence="1">The sequence shown here is derived from an EMBL/GenBank/DDBJ whole genome shotgun (WGS) entry which is preliminary data.</text>
</comment>
<gene>
    <name evidence="1" type="ORF">H2198_005238</name>
</gene>
<evidence type="ECO:0000313" key="2">
    <source>
        <dbReference type="Proteomes" id="UP001172386"/>
    </source>
</evidence>
<protein>
    <submittedName>
        <fullName evidence="1">Uncharacterized protein</fullName>
    </submittedName>
</protein>
<accession>A0ACC3A672</accession>
<evidence type="ECO:0000313" key="1">
    <source>
        <dbReference type="EMBL" id="KAJ9655985.1"/>
    </source>
</evidence>
<proteinExistence type="predicted"/>
<organism evidence="1 2">
    <name type="scientific">Neophaeococcomyces mojaviensis</name>
    <dbReference type="NCBI Taxonomy" id="3383035"/>
    <lineage>
        <taxon>Eukaryota</taxon>
        <taxon>Fungi</taxon>
        <taxon>Dikarya</taxon>
        <taxon>Ascomycota</taxon>
        <taxon>Pezizomycotina</taxon>
        <taxon>Eurotiomycetes</taxon>
        <taxon>Chaetothyriomycetidae</taxon>
        <taxon>Chaetothyriales</taxon>
        <taxon>Chaetothyriales incertae sedis</taxon>
        <taxon>Neophaeococcomyces</taxon>
    </lineage>
</organism>
<reference evidence="1" key="1">
    <citation type="submission" date="2022-10" db="EMBL/GenBank/DDBJ databases">
        <title>Culturing micro-colonial fungi from biological soil crusts in the Mojave desert and describing Neophaeococcomyces mojavensis, and introducing the new genera and species Taxawa tesnikishii.</title>
        <authorList>
            <person name="Kurbessoian T."/>
            <person name="Stajich J.E."/>
        </authorList>
    </citation>
    <scope>NUCLEOTIDE SEQUENCE</scope>
    <source>
        <strain evidence="1">JES_112</strain>
    </source>
</reference>
<dbReference type="EMBL" id="JAPDRQ010000085">
    <property type="protein sequence ID" value="KAJ9655985.1"/>
    <property type="molecule type" value="Genomic_DNA"/>
</dbReference>
<keyword evidence="2" id="KW-1185">Reference proteome</keyword>
<name>A0ACC3A672_9EURO</name>